<dbReference type="GO" id="GO:0016301">
    <property type="term" value="F:kinase activity"/>
    <property type="evidence" value="ECO:0007669"/>
    <property type="project" value="UniProtKB-KW"/>
</dbReference>
<dbReference type="Proteomes" id="UP000186905">
    <property type="component" value="Unassembled WGS sequence"/>
</dbReference>
<keyword evidence="2" id="KW-1185">Reference proteome</keyword>
<sequence>MNKPILYIFSGLPASGKTTLARLLSQQLRAFYLRIDTVEQGLRDLCDYKVEGEGYRLSYRVAKDNLELGHCVIADSCNPISLTRAEWQEVATSANAEYINIEVYCSDENEHKHRVENRECSIETLQLPSWQQVQNRHYEPWQDRVIRIDTFGKTPSESLQKLVEILTGNTSFAIS</sequence>
<accession>A0A1Q9GI14</accession>
<evidence type="ECO:0000313" key="2">
    <source>
        <dbReference type="Proteomes" id="UP000186905"/>
    </source>
</evidence>
<organism evidence="1 2">
    <name type="scientific">Photobacterium proteolyticum</name>
    <dbReference type="NCBI Taxonomy" id="1903952"/>
    <lineage>
        <taxon>Bacteria</taxon>
        <taxon>Pseudomonadati</taxon>
        <taxon>Pseudomonadota</taxon>
        <taxon>Gammaproteobacteria</taxon>
        <taxon>Vibrionales</taxon>
        <taxon>Vibrionaceae</taxon>
        <taxon>Photobacterium</taxon>
    </lineage>
</organism>
<dbReference type="RefSeq" id="WP_075766028.1">
    <property type="nucleotide sequence ID" value="NZ_MJIL01000085.1"/>
</dbReference>
<dbReference type="InterPro" id="IPR027417">
    <property type="entry name" value="P-loop_NTPase"/>
</dbReference>
<dbReference type="AlphaFoldDB" id="A0A1Q9GI14"/>
<keyword evidence="1" id="KW-0418">Kinase</keyword>
<name>A0A1Q9GI14_9GAMM</name>
<dbReference type="SUPFAM" id="SSF52540">
    <property type="entry name" value="P-loop containing nucleoside triphosphate hydrolases"/>
    <property type="match status" value="1"/>
</dbReference>
<dbReference type="PANTHER" id="PTHR37807">
    <property type="entry name" value="OS07G0160300 PROTEIN"/>
    <property type="match status" value="1"/>
</dbReference>
<dbReference type="EMBL" id="MJIL01000085">
    <property type="protein sequence ID" value="OLQ74087.1"/>
    <property type="molecule type" value="Genomic_DNA"/>
</dbReference>
<protein>
    <submittedName>
        <fullName evidence="1">Kinase</fullName>
    </submittedName>
</protein>
<dbReference type="STRING" id="1903952.BIT28_19590"/>
<comment type="caution">
    <text evidence="1">The sequence shown here is derived from an EMBL/GenBank/DDBJ whole genome shotgun (WGS) entry which is preliminary data.</text>
</comment>
<reference evidence="1 2" key="1">
    <citation type="submission" date="2016-09" db="EMBL/GenBank/DDBJ databases">
        <title>Photobacterium proteolyticum sp. nov. a protease producing bacterium isolated from ocean sediments of Laizhou Bay.</title>
        <authorList>
            <person name="Li Y."/>
        </authorList>
    </citation>
    <scope>NUCLEOTIDE SEQUENCE [LARGE SCALE GENOMIC DNA]</scope>
    <source>
        <strain evidence="1 2">13-12</strain>
    </source>
</reference>
<dbReference type="OrthoDB" id="3819922at2"/>
<keyword evidence="1" id="KW-0808">Transferase</keyword>
<dbReference type="PANTHER" id="PTHR37807:SF3">
    <property type="entry name" value="OS07G0160300 PROTEIN"/>
    <property type="match status" value="1"/>
</dbReference>
<dbReference type="Pfam" id="PF13671">
    <property type="entry name" value="AAA_33"/>
    <property type="match status" value="1"/>
</dbReference>
<proteinExistence type="predicted"/>
<dbReference type="Gene3D" id="3.40.50.300">
    <property type="entry name" value="P-loop containing nucleotide triphosphate hydrolases"/>
    <property type="match status" value="1"/>
</dbReference>
<evidence type="ECO:0000313" key="1">
    <source>
        <dbReference type="EMBL" id="OLQ74087.1"/>
    </source>
</evidence>
<gene>
    <name evidence="1" type="ORF">BIT28_19590</name>
</gene>